<evidence type="ECO:0000256" key="1">
    <source>
        <dbReference type="ARBA" id="ARBA00022737"/>
    </source>
</evidence>
<feature type="region of interest" description="Disordered" evidence="4">
    <location>
        <begin position="418"/>
        <end position="577"/>
    </location>
</feature>
<dbReference type="PANTHER" id="PTHR24171">
    <property type="entry name" value="ANKYRIN REPEAT DOMAIN-CONTAINING PROTEIN 39-RELATED"/>
    <property type="match status" value="1"/>
</dbReference>
<proteinExistence type="predicted"/>
<feature type="compositionally biased region" description="Low complexity" evidence="4">
    <location>
        <begin position="369"/>
        <end position="378"/>
    </location>
</feature>
<dbReference type="PANTHER" id="PTHR24171:SF8">
    <property type="entry name" value="BRCA1-ASSOCIATED RING DOMAIN PROTEIN 1"/>
    <property type="match status" value="1"/>
</dbReference>
<feature type="repeat" description="ANK" evidence="3">
    <location>
        <begin position="158"/>
        <end position="190"/>
    </location>
</feature>
<keyword evidence="6" id="KW-1185">Reference proteome</keyword>
<dbReference type="Proteomes" id="UP001385951">
    <property type="component" value="Unassembled WGS sequence"/>
</dbReference>
<feature type="repeat" description="ANK" evidence="3">
    <location>
        <begin position="125"/>
        <end position="157"/>
    </location>
</feature>
<dbReference type="PROSITE" id="PS50088">
    <property type="entry name" value="ANK_REPEAT"/>
    <property type="match status" value="2"/>
</dbReference>
<protein>
    <recommendedName>
        <fullName evidence="7">Ankyrin</fullName>
    </recommendedName>
</protein>
<feature type="region of interest" description="Disordered" evidence="4">
    <location>
        <begin position="242"/>
        <end position="327"/>
    </location>
</feature>
<dbReference type="Gene3D" id="1.25.40.20">
    <property type="entry name" value="Ankyrin repeat-containing domain"/>
    <property type="match status" value="2"/>
</dbReference>
<evidence type="ECO:0000313" key="5">
    <source>
        <dbReference type="EMBL" id="KAK7695939.1"/>
    </source>
</evidence>
<dbReference type="SUPFAM" id="SSF48403">
    <property type="entry name" value="Ankyrin repeat"/>
    <property type="match status" value="1"/>
</dbReference>
<feature type="compositionally biased region" description="Polar residues" evidence="4">
    <location>
        <begin position="288"/>
        <end position="297"/>
    </location>
</feature>
<accession>A0AAW0GV58</accession>
<reference evidence="5 6" key="1">
    <citation type="submission" date="2022-09" db="EMBL/GenBank/DDBJ databases">
        <authorList>
            <person name="Palmer J.M."/>
        </authorList>
    </citation>
    <scope>NUCLEOTIDE SEQUENCE [LARGE SCALE GENOMIC DNA]</scope>
    <source>
        <strain evidence="5 6">DSM 7382</strain>
    </source>
</reference>
<feature type="compositionally biased region" description="Low complexity" evidence="4">
    <location>
        <begin position="255"/>
        <end position="275"/>
    </location>
</feature>
<name>A0AAW0GV58_9APHY</name>
<keyword evidence="1" id="KW-0677">Repeat</keyword>
<dbReference type="InterPro" id="IPR002110">
    <property type="entry name" value="Ankyrin_rpt"/>
</dbReference>
<dbReference type="PROSITE" id="PS50297">
    <property type="entry name" value="ANK_REP_REGION"/>
    <property type="match status" value="2"/>
</dbReference>
<dbReference type="EMBL" id="JASBNA010000001">
    <property type="protein sequence ID" value="KAK7695939.1"/>
    <property type="molecule type" value="Genomic_DNA"/>
</dbReference>
<feature type="compositionally biased region" description="Polar residues" evidence="4">
    <location>
        <begin position="558"/>
        <end position="577"/>
    </location>
</feature>
<sequence length="577" mass="63379">MAEKDATTRLRRAAKENNLFLVRRLIKRTDMRNPDPTHKRYTSLAWAAVLGHEETFDFLLSSGHDERERSKDSENNTILILLADTKAPLTSPYGGTDPEFNNTILRMARSYYEYYPETLDWANSEGKTALHVASLRGNEELVRMLCDSGADFDLSDNDGNTPLHYASAWGHLAILQILIERGCSYTVRNNDGFDASDYAYSKSTKELLQDTARHQYEINKRARRQVFAQAAARGNEWVAAATQLPSPPPRMYSNTGSRMRSGSGTSRTTTTSDSGELFDSAPHHSRSHPTLNASFSPSRMPANLPPMAYSPAQPSGSSTSSFPALSPGGVSTMAPSIASNPASVLSPIATRMRERDADAMEKYKLRQRSGSATTASTADSPLQNGNILNSSLPPPDEDDDLAALHSLVTVGSVAPRRRLRPSASATQLRTHNHNELVSPTTLNSQDPSRNRSGTSPAMLKQTSSPARHTPSHSETLPLTPTQNSVRPHAIRGGPQWETDPQRDMYMGPPSEYARFPPPPVPPKEPPERQNTTPTTTTPTSHTRRLPFNILSSHKHSDNNANPNHKRNISMSSIGAKV</sequence>
<feature type="region of interest" description="Disordered" evidence="4">
    <location>
        <begin position="364"/>
        <end position="400"/>
    </location>
</feature>
<feature type="compositionally biased region" description="Polar residues" evidence="4">
    <location>
        <begin position="435"/>
        <end position="485"/>
    </location>
</feature>
<dbReference type="InterPro" id="IPR036770">
    <property type="entry name" value="Ankyrin_rpt-contain_sf"/>
</dbReference>
<feature type="compositionally biased region" description="Low complexity" evidence="4">
    <location>
        <begin position="310"/>
        <end position="327"/>
    </location>
</feature>
<dbReference type="GO" id="GO:0085020">
    <property type="term" value="P:protein K6-linked ubiquitination"/>
    <property type="evidence" value="ECO:0007669"/>
    <property type="project" value="TreeGrafter"/>
</dbReference>
<evidence type="ECO:0008006" key="7">
    <source>
        <dbReference type="Google" id="ProtNLM"/>
    </source>
</evidence>
<comment type="caution">
    <text evidence="5">The sequence shown here is derived from an EMBL/GenBank/DDBJ whole genome shotgun (WGS) entry which is preliminary data.</text>
</comment>
<feature type="compositionally biased region" description="Polar residues" evidence="4">
    <location>
        <begin position="379"/>
        <end position="391"/>
    </location>
</feature>
<dbReference type="AlphaFoldDB" id="A0AAW0GV58"/>
<dbReference type="SMART" id="SM00248">
    <property type="entry name" value="ANK"/>
    <property type="match status" value="3"/>
</dbReference>
<gene>
    <name evidence="5" type="ORF">QCA50_000578</name>
</gene>
<evidence type="ECO:0000256" key="2">
    <source>
        <dbReference type="ARBA" id="ARBA00023043"/>
    </source>
</evidence>
<dbReference type="Pfam" id="PF12796">
    <property type="entry name" value="Ank_2"/>
    <property type="match status" value="1"/>
</dbReference>
<evidence type="ECO:0000313" key="6">
    <source>
        <dbReference type="Proteomes" id="UP001385951"/>
    </source>
</evidence>
<dbReference type="GO" id="GO:0004842">
    <property type="term" value="F:ubiquitin-protein transferase activity"/>
    <property type="evidence" value="ECO:0007669"/>
    <property type="project" value="TreeGrafter"/>
</dbReference>
<evidence type="ECO:0000256" key="3">
    <source>
        <dbReference type="PROSITE-ProRule" id="PRU00023"/>
    </source>
</evidence>
<organism evidence="5 6">
    <name type="scientific">Cerrena zonata</name>
    <dbReference type="NCBI Taxonomy" id="2478898"/>
    <lineage>
        <taxon>Eukaryota</taxon>
        <taxon>Fungi</taxon>
        <taxon>Dikarya</taxon>
        <taxon>Basidiomycota</taxon>
        <taxon>Agaricomycotina</taxon>
        <taxon>Agaricomycetes</taxon>
        <taxon>Polyporales</taxon>
        <taxon>Cerrenaceae</taxon>
        <taxon>Cerrena</taxon>
    </lineage>
</organism>
<evidence type="ECO:0000256" key="4">
    <source>
        <dbReference type="SAM" id="MobiDB-lite"/>
    </source>
</evidence>
<keyword evidence="2 3" id="KW-0040">ANK repeat</keyword>